<evidence type="ECO:0000313" key="3">
    <source>
        <dbReference type="EMBL" id="RIA56085.1"/>
    </source>
</evidence>
<dbReference type="InterPro" id="IPR003746">
    <property type="entry name" value="DUF167"/>
</dbReference>
<dbReference type="PANTHER" id="PTHR13420:SF7">
    <property type="entry name" value="UPF0235 PROTEIN C15ORF40"/>
    <property type="match status" value="1"/>
</dbReference>
<gene>
    <name evidence="3" type="ORF">BXY53_1182</name>
</gene>
<dbReference type="PANTHER" id="PTHR13420">
    <property type="entry name" value="UPF0235 PROTEIN C15ORF40"/>
    <property type="match status" value="1"/>
</dbReference>
<reference evidence="3 4" key="1">
    <citation type="submission" date="2018-08" db="EMBL/GenBank/DDBJ databases">
        <title>Genomic Encyclopedia of Archaeal and Bacterial Type Strains, Phase II (KMG-II): from individual species to whole genera.</title>
        <authorList>
            <person name="Goeker M."/>
        </authorList>
    </citation>
    <scope>NUCLEOTIDE SEQUENCE [LARGE SCALE GENOMIC DNA]</scope>
    <source>
        <strain evidence="3 4">DSM 5002</strain>
    </source>
</reference>
<evidence type="ECO:0000313" key="4">
    <source>
        <dbReference type="Proteomes" id="UP000266273"/>
    </source>
</evidence>
<accession>A0A397Q8D8</accession>
<proteinExistence type="inferred from homology"/>
<dbReference type="SUPFAM" id="SSF69786">
    <property type="entry name" value="YggU-like"/>
    <property type="match status" value="1"/>
</dbReference>
<dbReference type="Pfam" id="PF02594">
    <property type="entry name" value="DUF167"/>
    <property type="match status" value="1"/>
</dbReference>
<dbReference type="Proteomes" id="UP000266273">
    <property type="component" value="Unassembled WGS sequence"/>
</dbReference>
<dbReference type="SMART" id="SM01152">
    <property type="entry name" value="DUF167"/>
    <property type="match status" value="1"/>
</dbReference>
<dbReference type="AlphaFoldDB" id="A0A397Q8D8"/>
<protein>
    <recommendedName>
        <fullName evidence="2">UPF0235 protein BXY53_1182</fullName>
    </recommendedName>
</protein>
<dbReference type="OrthoDB" id="9801972at2"/>
<dbReference type="InterPro" id="IPR036591">
    <property type="entry name" value="YggU-like_sf"/>
</dbReference>
<evidence type="ECO:0000256" key="1">
    <source>
        <dbReference type="ARBA" id="ARBA00010364"/>
    </source>
</evidence>
<comment type="similarity">
    <text evidence="1 2">Belongs to the UPF0235 family.</text>
</comment>
<dbReference type="NCBIfam" id="TIGR00251">
    <property type="entry name" value="DUF167 family protein"/>
    <property type="match status" value="1"/>
</dbReference>
<sequence>MSAPPNGVAAPHADGLALKLRVTPNAKCDAVTGARAWGDETRLLVRVRAAAEDGKANAAVECVLARWLDLAPQDVRLVSGERSRLKTVVATGETDALYRRLAERLDRL</sequence>
<dbReference type="HAMAP" id="MF_00634">
    <property type="entry name" value="UPF0235"/>
    <property type="match status" value="1"/>
</dbReference>
<dbReference type="RefSeq" id="WP_119060913.1">
    <property type="nucleotide sequence ID" value="NZ_QXDF01000001.1"/>
</dbReference>
<organism evidence="3 4">
    <name type="scientific">Dichotomicrobium thermohalophilum</name>
    <dbReference type="NCBI Taxonomy" id="933063"/>
    <lineage>
        <taxon>Bacteria</taxon>
        <taxon>Pseudomonadati</taxon>
        <taxon>Pseudomonadota</taxon>
        <taxon>Alphaproteobacteria</taxon>
        <taxon>Hyphomicrobiales</taxon>
        <taxon>Hyphomicrobiaceae</taxon>
        <taxon>Dichotomicrobium</taxon>
    </lineage>
</organism>
<evidence type="ECO:0000256" key="2">
    <source>
        <dbReference type="HAMAP-Rule" id="MF_00634"/>
    </source>
</evidence>
<comment type="caution">
    <text evidence="3">The sequence shown here is derived from an EMBL/GenBank/DDBJ whole genome shotgun (WGS) entry which is preliminary data.</text>
</comment>
<keyword evidence="4" id="KW-1185">Reference proteome</keyword>
<dbReference type="EMBL" id="QXDF01000001">
    <property type="protein sequence ID" value="RIA56085.1"/>
    <property type="molecule type" value="Genomic_DNA"/>
</dbReference>
<dbReference type="Gene3D" id="3.30.1200.10">
    <property type="entry name" value="YggU-like"/>
    <property type="match status" value="1"/>
</dbReference>
<dbReference type="GO" id="GO:0005737">
    <property type="term" value="C:cytoplasm"/>
    <property type="evidence" value="ECO:0007669"/>
    <property type="project" value="TreeGrafter"/>
</dbReference>
<name>A0A397Q8D8_9HYPH</name>